<dbReference type="EMBL" id="UINC01076568">
    <property type="protein sequence ID" value="SVC15860.1"/>
    <property type="molecule type" value="Genomic_DNA"/>
</dbReference>
<feature type="compositionally biased region" description="Basic and acidic residues" evidence="1">
    <location>
        <begin position="51"/>
        <end position="60"/>
    </location>
</feature>
<organism evidence="2">
    <name type="scientific">marine metagenome</name>
    <dbReference type="NCBI Taxonomy" id="408172"/>
    <lineage>
        <taxon>unclassified sequences</taxon>
        <taxon>metagenomes</taxon>
        <taxon>ecological metagenomes</taxon>
    </lineage>
</organism>
<evidence type="ECO:0000256" key="1">
    <source>
        <dbReference type="SAM" id="MobiDB-lite"/>
    </source>
</evidence>
<gene>
    <name evidence="2" type="ORF">METZ01_LOCUS268714</name>
</gene>
<feature type="non-terminal residue" evidence="2">
    <location>
        <position position="70"/>
    </location>
</feature>
<protein>
    <submittedName>
        <fullName evidence="2">Uncharacterized protein</fullName>
    </submittedName>
</protein>
<sequence>LLQPFYRRRRDLPAYRHRLFDPRFVDARAGCRRRRAGLHDSSGPARSRRQHEHDARRPADVDPAAGGNYL</sequence>
<evidence type="ECO:0000313" key="2">
    <source>
        <dbReference type="EMBL" id="SVC15860.1"/>
    </source>
</evidence>
<proteinExistence type="predicted"/>
<accession>A0A382JUR2</accession>
<reference evidence="2" key="1">
    <citation type="submission" date="2018-05" db="EMBL/GenBank/DDBJ databases">
        <authorList>
            <person name="Lanie J.A."/>
            <person name="Ng W.-L."/>
            <person name="Kazmierczak K.M."/>
            <person name="Andrzejewski T.M."/>
            <person name="Davidsen T.M."/>
            <person name="Wayne K.J."/>
            <person name="Tettelin H."/>
            <person name="Glass J.I."/>
            <person name="Rusch D."/>
            <person name="Podicherti R."/>
            <person name="Tsui H.-C.T."/>
            <person name="Winkler M.E."/>
        </authorList>
    </citation>
    <scope>NUCLEOTIDE SEQUENCE</scope>
</reference>
<feature type="region of interest" description="Disordered" evidence="1">
    <location>
        <begin position="33"/>
        <end position="70"/>
    </location>
</feature>
<feature type="compositionally biased region" description="Low complexity" evidence="1">
    <location>
        <begin position="61"/>
        <end position="70"/>
    </location>
</feature>
<dbReference type="AlphaFoldDB" id="A0A382JUR2"/>
<feature type="non-terminal residue" evidence="2">
    <location>
        <position position="1"/>
    </location>
</feature>
<name>A0A382JUR2_9ZZZZ</name>